<organism evidence="1 2">
    <name type="scientific">Mucilaginibacter rubeus</name>
    <dbReference type="NCBI Taxonomy" id="2027860"/>
    <lineage>
        <taxon>Bacteria</taxon>
        <taxon>Pseudomonadati</taxon>
        <taxon>Bacteroidota</taxon>
        <taxon>Sphingobacteriia</taxon>
        <taxon>Sphingobacteriales</taxon>
        <taxon>Sphingobacteriaceae</taxon>
        <taxon>Mucilaginibacter</taxon>
    </lineage>
</organism>
<keyword evidence="2" id="KW-1185">Reference proteome</keyword>
<dbReference type="AlphaFoldDB" id="A0A5C1I178"/>
<dbReference type="KEGG" id="mrub:DEO27_016955"/>
<sequence length="70" mass="7878">MFVKFKLLINGCMNAGCKLKLEWVPEAYKAGVDIGSQSNSVTERQPLSDKSLLYGHSVKKYLGKQLYPKK</sequence>
<dbReference type="Proteomes" id="UP000251402">
    <property type="component" value="Chromosome"/>
</dbReference>
<evidence type="ECO:0000313" key="2">
    <source>
        <dbReference type="Proteomes" id="UP000251402"/>
    </source>
</evidence>
<reference evidence="1" key="1">
    <citation type="submission" date="2019-08" db="EMBL/GenBank/DDBJ databases">
        <title>Comparative genome analysis confer to the adaptation heavy metal polluted environment.</title>
        <authorList>
            <person name="Li Y."/>
        </authorList>
    </citation>
    <scope>NUCLEOTIDE SEQUENCE [LARGE SCALE GENOMIC DNA]</scope>
    <source>
        <strain evidence="1">P1</strain>
    </source>
</reference>
<accession>A0A5C1I178</accession>
<dbReference type="EMBL" id="CP043450">
    <property type="protein sequence ID" value="QEM11644.1"/>
    <property type="molecule type" value="Genomic_DNA"/>
</dbReference>
<protein>
    <submittedName>
        <fullName evidence="1">Uncharacterized protein</fullName>
    </submittedName>
</protein>
<gene>
    <name evidence="1" type="ORF">DEO27_016955</name>
</gene>
<dbReference type="RefSeq" id="WP_112567754.1">
    <property type="nucleotide sequence ID" value="NZ_CP043450.1"/>
</dbReference>
<proteinExistence type="predicted"/>
<name>A0A5C1I178_9SPHI</name>
<evidence type="ECO:0000313" key="1">
    <source>
        <dbReference type="EMBL" id="QEM11644.1"/>
    </source>
</evidence>